<dbReference type="AlphaFoldDB" id="A0AAN7E743"/>
<keyword evidence="5" id="KW-1185">Reference proteome</keyword>
<dbReference type="InterPro" id="IPR011990">
    <property type="entry name" value="TPR-like_helical_dom_sf"/>
</dbReference>
<evidence type="ECO:0000256" key="1">
    <source>
        <dbReference type="PROSITE-ProRule" id="PRU00339"/>
    </source>
</evidence>
<evidence type="ECO:0000313" key="4">
    <source>
        <dbReference type="EMBL" id="KAK4564023.1"/>
    </source>
</evidence>
<keyword evidence="2" id="KW-0812">Transmembrane</keyword>
<evidence type="ECO:0000256" key="2">
    <source>
        <dbReference type="SAM" id="Phobius"/>
    </source>
</evidence>
<dbReference type="Proteomes" id="UP001324115">
    <property type="component" value="Unassembled WGS sequence"/>
</dbReference>
<dbReference type="SUPFAM" id="SSF75304">
    <property type="entry name" value="Amidase signature (AS) enzymes"/>
    <property type="match status" value="1"/>
</dbReference>
<dbReference type="FunFam" id="3.90.1300.10:FF:000004">
    <property type="entry name" value="Outer envelope protein 64, mitochondrial"/>
    <property type="match status" value="1"/>
</dbReference>
<feature type="domain" description="Amidase" evidence="3">
    <location>
        <begin position="73"/>
        <end position="459"/>
    </location>
</feature>
<name>A0AAN7E743_QUERU</name>
<dbReference type="InterPro" id="IPR023631">
    <property type="entry name" value="Amidase_dom"/>
</dbReference>
<sequence length="605" mass="66120">MSKAVKVIQANASNPKLLIALGIGLAAGVVILTETRRRRRRRANAAAQRKDFGAFVVRFELLPFPQPPPPAARLPLSSLTFAIKDIFDVKDYVTGFGCRDWERTHEASEKTAVAVTALLKNGATCVGKTVMDELAFGITGENRHYGTPTNPQMPSCIPGGSSSGSAVAVAAGLVDFALGTDTIGCVRIPASFCGILGFRPSHGAVSMIGVLRNSQSLDTVGCFARDPSILHRVGHVLLKLNSMEPRRARRLIFADDLFQFSKVPTQKTLNVVNKAIENLSGYQPPKHTNFGQYIGSNVPSLKQFQEPSSNLQNGTSTLKALSSVMVSLQRYEFKTNHEEWVNSVKPKLGPDVSNRVLAAINTTHENMKILYKVRTEMRAALQNLLKDDGILVIPTVADSPLKLNTKKGLSAEFHDRIFALSSIASISGCCQVSIPLGKHNDCPISVSFITFHGADKFLLDTVLDMYSSLQEQASIASNSVHLPDTNGNMDASELLKEKGNAAFKGMQWNKAVKYYSEAINLNSTIATYFCNRAAAYLELGCFQQAEEDCSKAILLDKKNVKAYLRRGTARESLLHYKESAEDFKHALVLEPQNKVASRAERDLES</sequence>
<dbReference type="PANTHER" id="PTHR46310">
    <property type="entry name" value="AMIDASE 1"/>
    <property type="match status" value="1"/>
</dbReference>
<proteinExistence type="predicted"/>
<accession>A0AAN7E743</accession>
<reference evidence="4 5" key="1">
    <citation type="journal article" date="2023" name="G3 (Bethesda)">
        <title>A haplotype-resolved chromosome-scale genome for Quercus rubra L. provides insights into the genetics of adaptive traits for red oak species.</title>
        <authorList>
            <person name="Kapoor B."/>
            <person name="Jenkins J."/>
            <person name="Schmutz J."/>
            <person name="Zhebentyayeva T."/>
            <person name="Kuelheim C."/>
            <person name="Coggeshall M."/>
            <person name="Heim C."/>
            <person name="Lasky J.R."/>
            <person name="Leites L."/>
            <person name="Islam-Faridi N."/>
            <person name="Romero-Severson J."/>
            <person name="DeLeo V.L."/>
            <person name="Lucas S.M."/>
            <person name="Lazic D."/>
            <person name="Gailing O."/>
            <person name="Carlson J."/>
            <person name="Staton M."/>
        </authorList>
    </citation>
    <scope>NUCLEOTIDE SEQUENCE [LARGE SCALE GENOMIC DNA]</scope>
    <source>
        <strain evidence="4">Pseudo-F2</strain>
    </source>
</reference>
<feature type="repeat" description="TPR" evidence="1">
    <location>
        <begin position="560"/>
        <end position="593"/>
    </location>
</feature>
<dbReference type="InterPro" id="IPR019734">
    <property type="entry name" value="TPR_rpt"/>
</dbReference>
<dbReference type="Gene3D" id="3.90.1300.10">
    <property type="entry name" value="Amidase signature (AS) domain"/>
    <property type="match status" value="1"/>
</dbReference>
<evidence type="ECO:0000313" key="5">
    <source>
        <dbReference type="Proteomes" id="UP001324115"/>
    </source>
</evidence>
<organism evidence="4 5">
    <name type="scientific">Quercus rubra</name>
    <name type="common">Northern red oak</name>
    <name type="synonym">Quercus borealis</name>
    <dbReference type="NCBI Taxonomy" id="3512"/>
    <lineage>
        <taxon>Eukaryota</taxon>
        <taxon>Viridiplantae</taxon>
        <taxon>Streptophyta</taxon>
        <taxon>Embryophyta</taxon>
        <taxon>Tracheophyta</taxon>
        <taxon>Spermatophyta</taxon>
        <taxon>Magnoliopsida</taxon>
        <taxon>eudicotyledons</taxon>
        <taxon>Gunneridae</taxon>
        <taxon>Pentapetalae</taxon>
        <taxon>rosids</taxon>
        <taxon>fabids</taxon>
        <taxon>Fagales</taxon>
        <taxon>Fagaceae</taxon>
        <taxon>Quercus</taxon>
    </lineage>
</organism>
<keyword evidence="1" id="KW-0802">TPR repeat</keyword>
<evidence type="ECO:0000259" key="3">
    <source>
        <dbReference type="Pfam" id="PF01425"/>
    </source>
</evidence>
<dbReference type="Pfam" id="PF00515">
    <property type="entry name" value="TPR_1"/>
    <property type="match status" value="1"/>
</dbReference>
<dbReference type="SMART" id="SM00028">
    <property type="entry name" value="TPR"/>
    <property type="match status" value="3"/>
</dbReference>
<feature type="transmembrane region" description="Helical" evidence="2">
    <location>
        <begin position="17"/>
        <end position="33"/>
    </location>
</feature>
<dbReference type="InterPro" id="IPR036928">
    <property type="entry name" value="AS_sf"/>
</dbReference>
<comment type="caution">
    <text evidence="4">The sequence shown here is derived from an EMBL/GenBank/DDBJ whole genome shotgun (WGS) entry which is preliminary data.</text>
</comment>
<keyword evidence="2" id="KW-0472">Membrane</keyword>
<gene>
    <name evidence="4" type="ORF">RGQ29_006212</name>
</gene>
<dbReference type="Gene3D" id="1.25.40.10">
    <property type="entry name" value="Tetratricopeptide repeat domain"/>
    <property type="match status" value="1"/>
</dbReference>
<protein>
    <recommendedName>
        <fullName evidence="3">Amidase domain-containing protein</fullName>
    </recommendedName>
</protein>
<dbReference type="EMBL" id="JAXUIC010000011">
    <property type="protein sequence ID" value="KAK4564023.1"/>
    <property type="molecule type" value="Genomic_DNA"/>
</dbReference>
<dbReference type="SUPFAM" id="SSF48452">
    <property type="entry name" value="TPR-like"/>
    <property type="match status" value="1"/>
</dbReference>
<dbReference type="Pfam" id="PF01425">
    <property type="entry name" value="Amidase"/>
    <property type="match status" value="1"/>
</dbReference>
<keyword evidence="2" id="KW-1133">Transmembrane helix</keyword>
<dbReference type="PROSITE" id="PS50005">
    <property type="entry name" value="TPR"/>
    <property type="match status" value="1"/>
</dbReference>
<dbReference type="PANTHER" id="PTHR46310:SF4">
    <property type="entry name" value="OUTER ENVELOPE PROTEIN 64, MITOCHONDRIAL"/>
    <property type="match status" value="1"/>
</dbReference>